<dbReference type="Pfam" id="PF08998">
    <property type="entry name" value="Epsilon_antitox"/>
    <property type="match status" value="1"/>
</dbReference>
<reference evidence="4" key="1">
    <citation type="submission" date="2015-01" db="EMBL/GenBank/DDBJ databases">
        <authorList>
            <person name="Andreevskaya M."/>
        </authorList>
    </citation>
    <scope>NUCLEOTIDE SEQUENCE [LARGE SCALE GENOMIC DNA]</scope>
    <source>
        <strain evidence="4">MKFS47</strain>
        <plasmid evidence="4">II</plasmid>
    </source>
</reference>
<proteinExistence type="predicted"/>
<dbReference type="KEGG" id="lpk:LACPI_2326"/>
<accession>A0A0D6E0N2</accession>
<gene>
    <name evidence="3" type="ORF">LACPI_2326</name>
</gene>
<dbReference type="InterPro" id="IPR015090">
    <property type="entry name" value="Epsilon_PezA_dom"/>
</dbReference>
<dbReference type="GO" id="GO:0009636">
    <property type="term" value="P:response to toxic substance"/>
    <property type="evidence" value="ECO:0007669"/>
    <property type="project" value="InterPro"/>
</dbReference>
<evidence type="ECO:0000259" key="2">
    <source>
        <dbReference type="Pfam" id="PF08998"/>
    </source>
</evidence>
<dbReference type="Gene3D" id="1.10.8.130">
    <property type="match status" value="1"/>
</dbReference>
<dbReference type="Proteomes" id="UP000033166">
    <property type="component" value="Plasmid II"/>
</dbReference>
<name>A0A0D6E0N2_9LACT</name>
<dbReference type="GO" id="GO:0015643">
    <property type="term" value="F:toxic substance binding"/>
    <property type="evidence" value="ECO:0007669"/>
    <property type="project" value="InterPro"/>
</dbReference>
<geneLocation type="plasmid" evidence="3 4">
    <name>II</name>
</geneLocation>
<dbReference type="RefSeq" id="WP_047916720.1">
    <property type="nucleotide sequence ID" value="NZ_LN774770.1"/>
</dbReference>
<keyword evidence="3" id="KW-0614">Plasmid</keyword>
<evidence type="ECO:0000313" key="3">
    <source>
        <dbReference type="EMBL" id="CEN29526.1"/>
    </source>
</evidence>
<sequence length="90" mass="10577">MELNYEKTYQIEIINEFSSTVYNRVLNYVLNHELNTKDMTIVESNLLNQLEVAQEVDLFKQSADELKAIDGYWIAMDLYSKKLLIKQKVA</sequence>
<organism evidence="3 4">
    <name type="scientific">Pseudolactococcus piscium MKFS47</name>
    <dbReference type="NCBI Taxonomy" id="297352"/>
    <lineage>
        <taxon>Bacteria</taxon>
        <taxon>Bacillati</taxon>
        <taxon>Bacillota</taxon>
        <taxon>Bacilli</taxon>
        <taxon>Lactobacillales</taxon>
        <taxon>Streptococcaceae</taxon>
        <taxon>Pseudolactococcus</taxon>
    </lineage>
</organism>
<dbReference type="AlphaFoldDB" id="A0A0D6E0N2"/>
<feature type="domain" description="Antitoxin epsilon/PezA" evidence="2">
    <location>
        <begin position="4"/>
        <end position="82"/>
    </location>
</feature>
<dbReference type="EMBL" id="LN774770">
    <property type="protein sequence ID" value="CEN29526.1"/>
    <property type="molecule type" value="Genomic_DNA"/>
</dbReference>
<evidence type="ECO:0000313" key="4">
    <source>
        <dbReference type="Proteomes" id="UP000033166"/>
    </source>
</evidence>
<dbReference type="InterPro" id="IPR035569">
    <property type="entry name" value="Antitoxin_epsilon/PezA_dom_sf"/>
</dbReference>
<keyword evidence="1" id="KW-1277">Toxin-antitoxin system</keyword>
<dbReference type="GO" id="GO:0031342">
    <property type="term" value="P:negative regulation of cell killing"/>
    <property type="evidence" value="ECO:0007669"/>
    <property type="project" value="InterPro"/>
</dbReference>
<protein>
    <submittedName>
        <fullName evidence="3">Antitoxin epsilon</fullName>
    </submittedName>
</protein>
<dbReference type="HOGENOM" id="CLU_182886_0_0_9"/>
<dbReference type="SUPFAM" id="SSF81710">
    <property type="entry name" value="Plasmid maintenance system epsilon/zeta, antidote epsilon subunit"/>
    <property type="match status" value="1"/>
</dbReference>
<evidence type="ECO:0000256" key="1">
    <source>
        <dbReference type="ARBA" id="ARBA00022649"/>
    </source>
</evidence>